<reference evidence="3 4" key="1">
    <citation type="submission" date="2020-02" db="EMBL/GenBank/DDBJ databases">
        <title>Draft genome sequence of Haematococcus lacustris strain NIES-144.</title>
        <authorList>
            <person name="Morimoto D."/>
            <person name="Nakagawa S."/>
            <person name="Yoshida T."/>
            <person name="Sawayama S."/>
        </authorList>
    </citation>
    <scope>NUCLEOTIDE SEQUENCE [LARGE SCALE GENOMIC DNA]</scope>
    <source>
        <strain evidence="3 4">NIES-144</strain>
    </source>
</reference>
<comment type="caution">
    <text evidence="3">The sequence shown here is derived from an EMBL/GenBank/DDBJ whole genome shotgun (WGS) entry which is preliminary data.</text>
</comment>
<keyword evidence="4" id="KW-1185">Reference proteome</keyword>
<dbReference type="SUPFAM" id="SSF50249">
    <property type="entry name" value="Nucleic acid-binding proteins"/>
    <property type="match status" value="1"/>
</dbReference>
<evidence type="ECO:0000259" key="2">
    <source>
        <dbReference type="SMART" id="SM00955"/>
    </source>
</evidence>
<dbReference type="GO" id="GO:0004519">
    <property type="term" value="F:endonuclease activity"/>
    <property type="evidence" value="ECO:0007669"/>
    <property type="project" value="TreeGrafter"/>
</dbReference>
<dbReference type="GO" id="GO:0000175">
    <property type="term" value="F:3'-5'-RNA exonuclease activity"/>
    <property type="evidence" value="ECO:0007669"/>
    <property type="project" value="TreeGrafter"/>
</dbReference>
<dbReference type="InterPro" id="IPR041505">
    <property type="entry name" value="Dis3_CSD2"/>
</dbReference>
<dbReference type="InterPro" id="IPR050180">
    <property type="entry name" value="RNR_Ribonuclease"/>
</dbReference>
<accession>A0A6A0A4Y9</accession>
<dbReference type="PANTHER" id="PTHR23355:SF35">
    <property type="entry name" value="EXOSOME COMPLEX EXONUCLEASE RRP44"/>
    <property type="match status" value="1"/>
</dbReference>
<feature type="compositionally biased region" description="Gly residues" evidence="1">
    <location>
        <begin position="280"/>
        <end position="296"/>
    </location>
</feature>
<organism evidence="3 4">
    <name type="scientific">Haematococcus lacustris</name>
    <name type="common">Green alga</name>
    <name type="synonym">Haematococcus pluvialis</name>
    <dbReference type="NCBI Taxonomy" id="44745"/>
    <lineage>
        <taxon>Eukaryota</taxon>
        <taxon>Viridiplantae</taxon>
        <taxon>Chlorophyta</taxon>
        <taxon>core chlorophytes</taxon>
        <taxon>Chlorophyceae</taxon>
        <taxon>CS clade</taxon>
        <taxon>Chlamydomonadales</taxon>
        <taxon>Haematococcaceae</taxon>
        <taxon>Haematococcus</taxon>
    </lineage>
</organism>
<dbReference type="SMART" id="SM00955">
    <property type="entry name" value="RNB"/>
    <property type="match status" value="1"/>
</dbReference>
<dbReference type="EMBL" id="BLLF01003259">
    <property type="protein sequence ID" value="GFH26842.1"/>
    <property type="molecule type" value="Genomic_DNA"/>
</dbReference>
<dbReference type="InterPro" id="IPR001900">
    <property type="entry name" value="RNase_II/R"/>
</dbReference>
<gene>
    <name evidence="3" type="ORF">HaLaN_25061</name>
</gene>
<dbReference type="Pfam" id="PF00773">
    <property type="entry name" value="RNB"/>
    <property type="match status" value="1"/>
</dbReference>
<dbReference type="GO" id="GO:0000177">
    <property type="term" value="C:cytoplasmic exosome (RNase complex)"/>
    <property type="evidence" value="ECO:0007669"/>
    <property type="project" value="TreeGrafter"/>
</dbReference>
<evidence type="ECO:0000313" key="3">
    <source>
        <dbReference type="EMBL" id="GFH26842.1"/>
    </source>
</evidence>
<feature type="region of interest" description="Disordered" evidence="1">
    <location>
        <begin position="1"/>
        <end position="28"/>
    </location>
</feature>
<dbReference type="GO" id="GO:0016075">
    <property type="term" value="P:rRNA catabolic process"/>
    <property type="evidence" value="ECO:0007669"/>
    <property type="project" value="TreeGrafter"/>
</dbReference>
<protein>
    <recommendedName>
        <fullName evidence="2">RNB domain-containing protein</fullName>
    </recommendedName>
</protein>
<feature type="region of interest" description="Disordered" evidence="1">
    <location>
        <begin position="273"/>
        <end position="304"/>
    </location>
</feature>
<feature type="compositionally biased region" description="Gly residues" evidence="1">
    <location>
        <begin position="11"/>
        <end position="22"/>
    </location>
</feature>
<dbReference type="GO" id="GO:0003723">
    <property type="term" value="F:RNA binding"/>
    <property type="evidence" value="ECO:0007669"/>
    <property type="project" value="InterPro"/>
</dbReference>
<sequence>MSRRGWLHSQQGGGGQAKGGEGAESSLQQRRASVWGANGYPLLTLRNRGKREFEWDVGVGCCGWLQGIMADPPLAQQLTDSLRAMNSLAKLLRRRRSERGALQLASPEVKFKIDSATQEATDVGMYQPDSPYPAGHYVRTLGVIGDKETETEVLLIEHDINTSPFTPAVHDCVPPLPWCVGPEHESDPNRTDLRSLCICSVDPPGCKDIDDALHVRPLPNGNYEVGVHIADVTHFLRPGTAMDLEAMQRATTTYLVQRRIDMLPKPLTEDICSLSQPAQGSGGGGAGHEPHGGGADAAGQRGRG</sequence>
<dbReference type="Proteomes" id="UP000485058">
    <property type="component" value="Unassembled WGS sequence"/>
</dbReference>
<dbReference type="Pfam" id="PF17849">
    <property type="entry name" value="OB_Dis3"/>
    <property type="match status" value="1"/>
</dbReference>
<feature type="domain" description="RNB" evidence="2">
    <location>
        <begin position="190"/>
        <end position="304"/>
    </location>
</feature>
<dbReference type="InterPro" id="IPR012340">
    <property type="entry name" value="NA-bd_OB-fold"/>
</dbReference>
<evidence type="ECO:0000313" key="4">
    <source>
        <dbReference type="Proteomes" id="UP000485058"/>
    </source>
</evidence>
<dbReference type="PANTHER" id="PTHR23355">
    <property type="entry name" value="RIBONUCLEASE"/>
    <property type="match status" value="1"/>
</dbReference>
<evidence type="ECO:0000256" key="1">
    <source>
        <dbReference type="SAM" id="MobiDB-lite"/>
    </source>
</evidence>
<name>A0A6A0A4Y9_HAELA</name>
<dbReference type="AlphaFoldDB" id="A0A6A0A4Y9"/>
<dbReference type="GO" id="GO:0071031">
    <property type="term" value="P:nuclear mRNA surveillance of mRNA 3'-end processing"/>
    <property type="evidence" value="ECO:0007669"/>
    <property type="project" value="TreeGrafter"/>
</dbReference>
<proteinExistence type="predicted"/>
<dbReference type="GO" id="GO:0000176">
    <property type="term" value="C:nuclear exosome (RNase complex)"/>
    <property type="evidence" value="ECO:0007669"/>
    <property type="project" value="TreeGrafter"/>
</dbReference>